<evidence type="ECO:0000256" key="3">
    <source>
        <dbReference type="ARBA" id="ARBA00039118"/>
    </source>
</evidence>
<evidence type="ECO:0000313" key="7">
    <source>
        <dbReference type="EMBL" id="RVU29576.1"/>
    </source>
</evidence>
<dbReference type="SUPFAM" id="SSF56317">
    <property type="entry name" value="Carbon-nitrogen hydrolase"/>
    <property type="match status" value="1"/>
</dbReference>
<dbReference type="FunFam" id="3.60.110.10:FF:000004">
    <property type="entry name" value="Carbon-nitrogen hydrolase"/>
    <property type="match status" value="1"/>
</dbReference>
<keyword evidence="2 7" id="KW-0378">Hydrolase</keyword>
<accession>A0A437Q4Z6</accession>
<organism evidence="7 8">
    <name type="scientific">Neptunomonas marina</name>
    <dbReference type="NCBI Taxonomy" id="1815562"/>
    <lineage>
        <taxon>Bacteria</taxon>
        <taxon>Pseudomonadati</taxon>
        <taxon>Pseudomonadota</taxon>
        <taxon>Gammaproteobacteria</taxon>
        <taxon>Oceanospirillales</taxon>
        <taxon>Oceanospirillaceae</taxon>
        <taxon>Neptunomonas</taxon>
    </lineage>
</organism>
<dbReference type="PROSITE" id="PS01227">
    <property type="entry name" value="UPF0012"/>
    <property type="match status" value="1"/>
</dbReference>
<dbReference type="EC" id="3.5.1.3" evidence="3"/>
<comment type="catalytic activity">
    <reaction evidence="4">
        <text>a monoamide of a dicarboxylate + H2O = a dicarboxylate + NH4(+)</text>
        <dbReference type="Rhea" id="RHEA:11716"/>
        <dbReference type="ChEBI" id="CHEBI:15377"/>
        <dbReference type="ChEBI" id="CHEBI:28938"/>
        <dbReference type="ChEBI" id="CHEBI:28965"/>
        <dbReference type="ChEBI" id="CHEBI:77450"/>
        <dbReference type="EC" id="3.5.1.3"/>
    </reaction>
</comment>
<dbReference type="Proteomes" id="UP000282818">
    <property type="component" value="Unassembled WGS sequence"/>
</dbReference>
<proteinExistence type="inferred from homology"/>
<dbReference type="InterPro" id="IPR003010">
    <property type="entry name" value="C-N_Hydrolase"/>
</dbReference>
<dbReference type="AlphaFoldDB" id="A0A437Q4Z6"/>
<evidence type="ECO:0000256" key="5">
    <source>
        <dbReference type="ARBA" id="ARBA00072139"/>
    </source>
</evidence>
<dbReference type="GO" id="GO:0106008">
    <property type="term" value="F:2-oxoglutaramate amidase activity"/>
    <property type="evidence" value="ECO:0007669"/>
    <property type="project" value="TreeGrafter"/>
</dbReference>
<dbReference type="GO" id="GO:0050152">
    <property type="term" value="F:omega-amidase activity"/>
    <property type="evidence" value="ECO:0007669"/>
    <property type="project" value="UniProtKB-EC"/>
</dbReference>
<dbReference type="Pfam" id="PF00795">
    <property type="entry name" value="CN_hydrolase"/>
    <property type="match status" value="1"/>
</dbReference>
<dbReference type="RefSeq" id="WP_127695387.1">
    <property type="nucleotide sequence ID" value="NZ_SACQ01000008.1"/>
</dbReference>
<dbReference type="CDD" id="cd07575">
    <property type="entry name" value="Xc-1258_like"/>
    <property type="match status" value="1"/>
</dbReference>
<name>A0A437Q4Z6_9GAMM</name>
<dbReference type="EMBL" id="SACQ01000008">
    <property type="protein sequence ID" value="RVU29576.1"/>
    <property type="molecule type" value="Genomic_DNA"/>
</dbReference>
<dbReference type="Gene3D" id="3.60.110.10">
    <property type="entry name" value="Carbon-nitrogen hydrolase"/>
    <property type="match status" value="1"/>
</dbReference>
<evidence type="ECO:0000313" key="8">
    <source>
        <dbReference type="Proteomes" id="UP000282818"/>
    </source>
</evidence>
<protein>
    <recommendedName>
        <fullName evidence="5">Omega-amidase YafV</fullName>
        <ecNumber evidence="3">3.5.1.3</ecNumber>
    </recommendedName>
</protein>
<gene>
    <name evidence="7" type="ORF">EOE65_15505</name>
</gene>
<dbReference type="PROSITE" id="PS50263">
    <property type="entry name" value="CN_HYDROLASE"/>
    <property type="match status" value="1"/>
</dbReference>
<sequence length="261" mass="29669">MTDILRVSIVQTELAWQAPETNRQMLSNVMEPLQGATDLIVLPEMFTTGFMMSPETMAEPMEGETLPWLKQQAHELGAAICGSVAIKEDGAYVNRFLFVTSEGEVAYYDKRHLFRMGNEHEHFNAGTSRSLIEYRGWRILPSICYDLRFPVFLRNRNDYDLMINVANWPGARRNPWRTLLQARAIENYAYVVGVNRIGSDAAGLHYTGDSIAVDFKGELVCDHPVDQAFVETVALDRAALQQFRDKFPVWQDADDFDLGLP</sequence>
<evidence type="ECO:0000259" key="6">
    <source>
        <dbReference type="PROSITE" id="PS50263"/>
    </source>
</evidence>
<keyword evidence="8" id="KW-1185">Reference proteome</keyword>
<reference evidence="7 8" key="1">
    <citation type="submission" date="2019-01" db="EMBL/GenBank/DDBJ databases">
        <authorList>
            <person name="Chen W.-M."/>
        </authorList>
    </citation>
    <scope>NUCLEOTIDE SEQUENCE [LARGE SCALE GENOMIC DNA]</scope>
    <source>
        <strain evidence="7 8">HPM-16</strain>
    </source>
</reference>
<dbReference type="PANTHER" id="PTHR47799">
    <property type="entry name" value="OMEGA-AMIDASE YAFV"/>
    <property type="match status" value="1"/>
</dbReference>
<dbReference type="InterPro" id="IPR036526">
    <property type="entry name" value="C-N_Hydrolase_sf"/>
</dbReference>
<comment type="caution">
    <text evidence="7">The sequence shown here is derived from an EMBL/GenBank/DDBJ whole genome shotgun (WGS) entry which is preliminary data.</text>
</comment>
<comment type="similarity">
    <text evidence="1">Belongs to the carbon-nitrogen hydrolase superfamily. NIT1/NIT2 family.</text>
</comment>
<feature type="domain" description="CN hydrolase" evidence="6">
    <location>
        <begin position="5"/>
        <end position="237"/>
    </location>
</feature>
<evidence type="ECO:0000256" key="4">
    <source>
        <dbReference type="ARBA" id="ARBA00052904"/>
    </source>
</evidence>
<dbReference type="NCBIfam" id="NF007757">
    <property type="entry name" value="PRK10438.1"/>
    <property type="match status" value="1"/>
</dbReference>
<evidence type="ECO:0000256" key="2">
    <source>
        <dbReference type="ARBA" id="ARBA00022801"/>
    </source>
</evidence>
<evidence type="ECO:0000256" key="1">
    <source>
        <dbReference type="ARBA" id="ARBA00010613"/>
    </source>
</evidence>
<dbReference type="PANTHER" id="PTHR47799:SF1">
    <property type="entry name" value="OMEGA-AMIDASE YAFV"/>
    <property type="match status" value="1"/>
</dbReference>
<dbReference type="InterPro" id="IPR052737">
    <property type="entry name" value="Omega-amidase_YafV"/>
</dbReference>
<dbReference type="InterPro" id="IPR001110">
    <property type="entry name" value="UPF0012_CS"/>
</dbReference>